<dbReference type="EMBL" id="CP021434">
    <property type="protein sequence ID" value="ARU62607.1"/>
    <property type="molecule type" value="Genomic_DNA"/>
</dbReference>
<evidence type="ECO:0000313" key="3">
    <source>
        <dbReference type="EMBL" id="ARU62607.1"/>
    </source>
</evidence>
<gene>
    <name evidence="3" type="ORF">CBW65_17750</name>
</gene>
<feature type="domain" description="Cell envelope-related transcriptional attenuator" evidence="2">
    <location>
        <begin position="83"/>
        <end position="229"/>
    </location>
</feature>
<dbReference type="KEGG" id="tum:CBW65_17750"/>
<evidence type="ECO:0000256" key="1">
    <source>
        <dbReference type="ARBA" id="ARBA00006068"/>
    </source>
</evidence>
<protein>
    <recommendedName>
        <fullName evidence="2">Cell envelope-related transcriptional attenuator domain-containing protein</fullName>
    </recommendedName>
</protein>
<comment type="similarity">
    <text evidence="1">Belongs to the LytR/CpsA/Psr (LCP) family.</text>
</comment>
<evidence type="ECO:0000259" key="2">
    <source>
        <dbReference type="Pfam" id="PF03816"/>
    </source>
</evidence>
<dbReference type="InterPro" id="IPR050922">
    <property type="entry name" value="LytR/CpsA/Psr_CW_biosynth"/>
</dbReference>
<name>A0A1Y0IQ96_9BACL</name>
<evidence type="ECO:0000313" key="4">
    <source>
        <dbReference type="Proteomes" id="UP000195437"/>
    </source>
</evidence>
<accession>A0A1Y0IQ96</accession>
<dbReference type="InterPro" id="IPR004474">
    <property type="entry name" value="LytR_CpsA_psr"/>
</dbReference>
<dbReference type="NCBIfam" id="TIGR00350">
    <property type="entry name" value="lytR_cpsA_psr"/>
    <property type="match status" value="1"/>
</dbReference>
<dbReference type="OrthoDB" id="27330at2"/>
<dbReference type="AlphaFoldDB" id="A0A1Y0IQ96"/>
<dbReference type="PANTHER" id="PTHR33392:SF6">
    <property type="entry name" value="POLYISOPRENYL-TEICHOIC ACID--PEPTIDOGLYCAN TEICHOIC ACID TRANSFERASE TAGU"/>
    <property type="match status" value="1"/>
</dbReference>
<keyword evidence="4" id="KW-1185">Reference proteome</keyword>
<sequence>MKRWGKVCLSVLAGLLLVAGGGAAYLYRELEPERHFEGVRHPVIAPLPESEEEARPEPASEQQAEAFNVLILGIDARGNEDARTDVIMAAHVDPIAKKVNLISVPRDTRIEIPGIGYTKINHAHFLGSLQAGDDAGTEAALHAVSRFLQAEMNYYIKTDFQGFIGLVDRIGGVDVDLPHPVADFAEGAHHLDGAEALKVVRERYSLPDGETGRQADQALVLRAMLEKMLAPDALRQLPDLIAQVKAEVIETNFSDADLLSLALLFQGMERSQLEYVQIPGESGVAYDPLVQAELSYWLPDEAAVQRISAAYLQNK</sequence>
<reference evidence="4" key="1">
    <citation type="submission" date="2017-05" db="EMBL/GenBank/DDBJ databases">
        <authorList>
            <person name="Sung H."/>
        </authorList>
    </citation>
    <scope>NUCLEOTIDE SEQUENCE [LARGE SCALE GENOMIC DNA]</scope>
    <source>
        <strain evidence="4">AR23208</strain>
    </source>
</reference>
<organism evidence="3 4">
    <name type="scientific">Tumebacillus avium</name>
    <dbReference type="NCBI Taxonomy" id="1903704"/>
    <lineage>
        <taxon>Bacteria</taxon>
        <taxon>Bacillati</taxon>
        <taxon>Bacillota</taxon>
        <taxon>Bacilli</taxon>
        <taxon>Bacillales</taxon>
        <taxon>Alicyclobacillaceae</taxon>
        <taxon>Tumebacillus</taxon>
    </lineage>
</organism>
<dbReference type="Proteomes" id="UP000195437">
    <property type="component" value="Chromosome"/>
</dbReference>
<proteinExistence type="inferred from homology"/>
<dbReference type="Pfam" id="PF03816">
    <property type="entry name" value="LytR_cpsA_psr"/>
    <property type="match status" value="1"/>
</dbReference>
<dbReference type="RefSeq" id="WP_087457966.1">
    <property type="nucleotide sequence ID" value="NZ_CP021434.1"/>
</dbReference>
<dbReference type="PANTHER" id="PTHR33392">
    <property type="entry name" value="POLYISOPRENYL-TEICHOIC ACID--PEPTIDOGLYCAN TEICHOIC ACID TRANSFERASE TAGU"/>
    <property type="match status" value="1"/>
</dbReference>
<dbReference type="Gene3D" id="3.40.630.190">
    <property type="entry name" value="LCP protein"/>
    <property type="match status" value="1"/>
</dbReference>